<dbReference type="EMBL" id="BMAR01000028">
    <property type="protein sequence ID" value="GFR49260.1"/>
    <property type="molecule type" value="Genomic_DNA"/>
</dbReference>
<keyword evidence="4" id="KW-1185">Reference proteome</keyword>
<organism evidence="3 4">
    <name type="scientific">Astrephomene gubernaculifera</name>
    <dbReference type="NCBI Taxonomy" id="47775"/>
    <lineage>
        <taxon>Eukaryota</taxon>
        <taxon>Viridiplantae</taxon>
        <taxon>Chlorophyta</taxon>
        <taxon>core chlorophytes</taxon>
        <taxon>Chlorophyceae</taxon>
        <taxon>CS clade</taxon>
        <taxon>Chlamydomonadales</taxon>
        <taxon>Astrephomenaceae</taxon>
        <taxon>Astrephomene</taxon>
    </lineage>
</organism>
<dbReference type="AlphaFoldDB" id="A0AAD3DW97"/>
<protein>
    <recommendedName>
        <fullName evidence="2">Protein ENHANCED DISEASE RESISTANCE 2 C-terminal domain-containing protein</fullName>
    </recommendedName>
</protein>
<sequence>LLVGCGTSNLQLSTPTLTHQFHLTLPDSWYTIKNNWRTMSEAQLDSKSFRFESVLQPQWSHSESLNELSLPVVEGVAYKGTRAGLVVQRGVALFKDRCTTYHNPESKTDARTWVLDKNCTLLPSTTAELVTKRRGVRPKGTWAITAAVQGVETHLDLYEVALDWPPSWAAAGYTSLVLGFPERAEAAQWHEALAGVLAGLRASKGHSRHASANRSIPDLSAPSPPISIAGARAGSDAAVVVATAAPAGDLKGNPPARPSGTATNTSLAAAPRAAADDEEQWADPGSDEERGGSSSGEEDEDCAPEPDERWVPYRQTNGVAIYHHAAEGKKSGGGGEYMVSCVIRGRPQRVAAALMRLRGNTTILGPAEHAEVLQRAEEQEGQTGTTGGKGKEILRLVLTASGSAGWFCAPREIILERMRKDEEDGVIVIMFKSVQLPNEANSKAGTGGLFGRGLYRRPVRGEVAGGYTIAGLRGEGAASRESLITCIVRVDLGGVCGSRSWVRPLSSAAGWQDSFLDRILMSVHLLRDEVEQRRFSVQPFKLVASAKARINQDGVLVGASSCSRSAPPARIISVSAASAAASSPSGVLADRPMARMATRRLSSGNLPDAPGAPGHRGASAGGVAPISEEGSSASPSGGAAASAAPDSPRFTLDVQHVLSLASMPRKYWREIHVPGADAPFSVRGATYLKDKKKVPAGQPAFSLGAVEMVVLPPPGTPVAGETEGTRGALSHVGRFIPSIRQGGAPFSIIIHLIVPGSPMLGLVAVFCCEQHPSILGSPPRSPMDEKHDWQPFDFVLHKFVYGSDETRNRMLKMVPHIASGSWMIKQSVGSTPVILGKALKTSYHCTPTYIEVDIDISANSVANYVTGMVRGATASLDIDLAFVLEGTAPWELPECLLGAFRLTRLDCNAAATRLDYSRELPLSSPLGGPEL</sequence>
<feature type="region of interest" description="Disordered" evidence="1">
    <location>
        <begin position="247"/>
        <end position="309"/>
    </location>
</feature>
<feature type="domain" description="Protein ENHANCED DISEASE RESISTANCE 2 C-terminal" evidence="2">
    <location>
        <begin position="678"/>
        <end position="906"/>
    </location>
</feature>
<dbReference type="InterPro" id="IPR009769">
    <property type="entry name" value="EDR2_C"/>
</dbReference>
<feature type="compositionally biased region" description="Acidic residues" evidence="1">
    <location>
        <begin position="296"/>
        <end position="305"/>
    </location>
</feature>
<proteinExistence type="predicted"/>
<name>A0AAD3DW97_9CHLO</name>
<feature type="non-terminal residue" evidence="3">
    <location>
        <position position="931"/>
    </location>
</feature>
<dbReference type="Gene3D" id="3.30.530.20">
    <property type="match status" value="1"/>
</dbReference>
<evidence type="ECO:0000256" key="1">
    <source>
        <dbReference type="SAM" id="MobiDB-lite"/>
    </source>
</evidence>
<dbReference type="Proteomes" id="UP001054857">
    <property type="component" value="Unassembled WGS sequence"/>
</dbReference>
<feature type="region of interest" description="Disordered" evidence="1">
    <location>
        <begin position="601"/>
        <end position="646"/>
    </location>
</feature>
<accession>A0AAD3DW97</accession>
<dbReference type="Pfam" id="PF07059">
    <property type="entry name" value="EDR2_C"/>
    <property type="match status" value="1"/>
</dbReference>
<evidence type="ECO:0000313" key="4">
    <source>
        <dbReference type="Proteomes" id="UP001054857"/>
    </source>
</evidence>
<feature type="compositionally biased region" description="Low complexity" evidence="1">
    <location>
        <begin position="630"/>
        <end position="646"/>
    </location>
</feature>
<dbReference type="InterPro" id="IPR023393">
    <property type="entry name" value="START-like_dom_sf"/>
</dbReference>
<comment type="caution">
    <text evidence="3">The sequence shown here is derived from an EMBL/GenBank/DDBJ whole genome shotgun (WGS) entry which is preliminary data.</text>
</comment>
<evidence type="ECO:0000259" key="2">
    <source>
        <dbReference type="Pfam" id="PF07059"/>
    </source>
</evidence>
<dbReference type="InterPro" id="IPR045096">
    <property type="entry name" value="EDR2-like"/>
</dbReference>
<gene>
    <name evidence="3" type="ORF">Agub_g11278</name>
</gene>
<evidence type="ECO:0000313" key="3">
    <source>
        <dbReference type="EMBL" id="GFR49260.1"/>
    </source>
</evidence>
<dbReference type="PANTHER" id="PTHR12136:SF41">
    <property type="entry name" value="PLECKSTRIN HOMOLOGY (PH) AND LIPID-BINDING START DOMAINS-CONTAINING PROTEIN"/>
    <property type="match status" value="1"/>
</dbReference>
<reference evidence="3 4" key="1">
    <citation type="journal article" date="2021" name="Sci. Rep.">
        <title>Genome sequencing of the multicellular alga Astrephomene provides insights into convergent evolution of germ-soma differentiation.</title>
        <authorList>
            <person name="Yamashita S."/>
            <person name="Yamamoto K."/>
            <person name="Matsuzaki R."/>
            <person name="Suzuki S."/>
            <person name="Yamaguchi H."/>
            <person name="Hirooka S."/>
            <person name="Minakuchi Y."/>
            <person name="Miyagishima S."/>
            <person name="Kawachi M."/>
            <person name="Toyoda A."/>
            <person name="Nozaki H."/>
        </authorList>
    </citation>
    <scope>NUCLEOTIDE SEQUENCE [LARGE SCALE GENOMIC DNA]</scope>
    <source>
        <strain evidence="3 4">NIES-4017</strain>
    </source>
</reference>
<dbReference type="PANTHER" id="PTHR12136">
    <property type="entry name" value="ENHANCED DISEASE RESISTANCE-RELATED"/>
    <property type="match status" value="1"/>
</dbReference>
<dbReference type="SUPFAM" id="SSF55961">
    <property type="entry name" value="Bet v1-like"/>
    <property type="match status" value="1"/>
</dbReference>